<dbReference type="RefSeq" id="WP_348713973.1">
    <property type="nucleotide sequence ID" value="NZ_CAXJIO010000003.1"/>
</dbReference>
<keyword evidence="1" id="KW-1133">Transmembrane helix</keyword>
<feature type="transmembrane region" description="Helical" evidence="1">
    <location>
        <begin position="7"/>
        <end position="25"/>
    </location>
</feature>
<gene>
    <name evidence="2" type="ORF">T190423A01A_120027</name>
</gene>
<accession>A0ABM9P6N3</accession>
<keyword evidence="3" id="KW-1185">Reference proteome</keyword>
<keyword evidence="1" id="KW-0472">Membrane</keyword>
<name>A0ABM9P6N3_9FLAO</name>
<organism evidence="2 3">
    <name type="scientific">Tenacibaculum polynesiense</name>
    <dbReference type="NCBI Taxonomy" id="3137857"/>
    <lineage>
        <taxon>Bacteria</taxon>
        <taxon>Pseudomonadati</taxon>
        <taxon>Bacteroidota</taxon>
        <taxon>Flavobacteriia</taxon>
        <taxon>Flavobacteriales</taxon>
        <taxon>Flavobacteriaceae</taxon>
        <taxon>Tenacibaculum</taxon>
    </lineage>
</organism>
<comment type="caution">
    <text evidence="2">The sequence shown here is derived from an EMBL/GenBank/DDBJ whole genome shotgun (WGS) entry which is preliminary data.</text>
</comment>
<feature type="transmembrane region" description="Helical" evidence="1">
    <location>
        <begin position="106"/>
        <end position="127"/>
    </location>
</feature>
<keyword evidence="1" id="KW-0812">Transmembrane</keyword>
<reference evidence="2 3" key="1">
    <citation type="submission" date="2024-05" db="EMBL/GenBank/DDBJ databases">
        <authorList>
            <person name="Duchaud E."/>
        </authorList>
    </citation>
    <scope>NUCLEOTIDE SEQUENCE [LARGE SCALE GENOMIC DNA]</scope>
    <source>
        <strain evidence="2">Ena-SAMPLE-TAB-13-05-2024-13:56:06:370-140308</strain>
    </source>
</reference>
<dbReference type="Proteomes" id="UP001497527">
    <property type="component" value="Unassembled WGS sequence"/>
</dbReference>
<protein>
    <submittedName>
        <fullName evidence="2">Uncharacterized protein</fullName>
    </submittedName>
</protein>
<proteinExistence type="predicted"/>
<dbReference type="EMBL" id="CAXJIO010000003">
    <property type="protein sequence ID" value="CAL2101240.1"/>
    <property type="molecule type" value="Genomic_DNA"/>
</dbReference>
<evidence type="ECO:0000256" key="1">
    <source>
        <dbReference type="SAM" id="Phobius"/>
    </source>
</evidence>
<evidence type="ECO:0000313" key="3">
    <source>
        <dbReference type="Proteomes" id="UP001497527"/>
    </source>
</evidence>
<feature type="transmembrane region" description="Helical" evidence="1">
    <location>
        <begin position="66"/>
        <end position="86"/>
    </location>
</feature>
<sequence length="135" mass="15865">MKRRTIEILFIIIITLLSIILFRTTVIYKHNLFEHPFTFPLFGIISIGFLFFNYQVLQLKWIKNILYSMPVIVVSFILSLLINGLIISLMLKLDQGKTALGWTYNYRWFTILIFGILLIISTELIGIRISKKHTK</sequence>
<evidence type="ECO:0000313" key="2">
    <source>
        <dbReference type="EMBL" id="CAL2101240.1"/>
    </source>
</evidence>
<feature type="transmembrane region" description="Helical" evidence="1">
    <location>
        <begin position="37"/>
        <end position="54"/>
    </location>
</feature>